<feature type="compositionally biased region" description="Basic and acidic residues" evidence="1">
    <location>
        <begin position="19"/>
        <end position="34"/>
    </location>
</feature>
<name>A0A371F979_MUCPR</name>
<gene>
    <name evidence="2" type="ORF">CR513_45363</name>
</gene>
<feature type="region of interest" description="Disordered" evidence="1">
    <location>
        <begin position="1"/>
        <end position="61"/>
    </location>
</feature>
<evidence type="ECO:0000313" key="3">
    <source>
        <dbReference type="Proteomes" id="UP000257109"/>
    </source>
</evidence>
<keyword evidence="3" id="KW-1185">Reference proteome</keyword>
<feature type="non-terminal residue" evidence="2">
    <location>
        <position position="1"/>
    </location>
</feature>
<dbReference type="Proteomes" id="UP000257109">
    <property type="component" value="Unassembled WGS sequence"/>
</dbReference>
<comment type="caution">
    <text evidence="2">The sequence shown here is derived from an EMBL/GenBank/DDBJ whole genome shotgun (WGS) entry which is preliminary data.</text>
</comment>
<sequence length="74" mass="8157">THLKRKLSSKKSYPSTSSKGKEKGRERPRKDKSPKGRKIPQGQKLESTPPTSSSLKSSSMKCFKCLGKGHIASQ</sequence>
<feature type="compositionally biased region" description="Low complexity" evidence="1">
    <location>
        <begin position="44"/>
        <end position="59"/>
    </location>
</feature>
<accession>A0A371F979</accession>
<proteinExistence type="predicted"/>
<evidence type="ECO:0000256" key="1">
    <source>
        <dbReference type="SAM" id="MobiDB-lite"/>
    </source>
</evidence>
<dbReference type="AlphaFoldDB" id="A0A371F979"/>
<reference evidence="2" key="1">
    <citation type="submission" date="2018-05" db="EMBL/GenBank/DDBJ databases">
        <title>Draft genome of Mucuna pruriens seed.</title>
        <authorList>
            <person name="Nnadi N.E."/>
            <person name="Vos R."/>
            <person name="Hasami M.H."/>
            <person name="Devisetty U.K."/>
            <person name="Aguiy J.C."/>
        </authorList>
    </citation>
    <scope>NUCLEOTIDE SEQUENCE [LARGE SCALE GENOMIC DNA]</scope>
    <source>
        <strain evidence="2">JCA_2017</strain>
    </source>
</reference>
<organism evidence="2 3">
    <name type="scientific">Mucuna pruriens</name>
    <name type="common">Velvet bean</name>
    <name type="synonym">Dolichos pruriens</name>
    <dbReference type="NCBI Taxonomy" id="157652"/>
    <lineage>
        <taxon>Eukaryota</taxon>
        <taxon>Viridiplantae</taxon>
        <taxon>Streptophyta</taxon>
        <taxon>Embryophyta</taxon>
        <taxon>Tracheophyta</taxon>
        <taxon>Spermatophyta</taxon>
        <taxon>Magnoliopsida</taxon>
        <taxon>eudicotyledons</taxon>
        <taxon>Gunneridae</taxon>
        <taxon>Pentapetalae</taxon>
        <taxon>rosids</taxon>
        <taxon>fabids</taxon>
        <taxon>Fabales</taxon>
        <taxon>Fabaceae</taxon>
        <taxon>Papilionoideae</taxon>
        <taxon>50 kb inversion clade</taxon>
        <taxon>NPAAA clade</taxon>
        <taxon>indigoferoid/millettioid clade</taxon>
        <taxon>Phaseoleae</taxon>
        <taxon>Mucuna</taxon>
    </lineage>
</organism>
<protein>
    <submittedName>
        <fullName evidence="2">Uncharacterized protein</fullName>
    </submittedName>
</protein>
<dbReference type="EMBL" id="QJKJ01010039">
    <property type="protein sequence ID" value="RDX74838.1"/>
    <property type="molecule type" value="Genomic_DNA"/>
</dbReference>
<evidence type="ECO:0000313" key="2">
    <source>
        <dbReference type="EMBL" id="RDX74838.1"/>
    </source>
</evidence>